<dbReference type="AlphaFoldDB" id="A0A2S7KSF6"/>
<evidence type="ECO:0000313" key="1">
    <source>
        <dbReference type="EMBL" id="PQB05483.1"/>
    </source>
</evidence>
<dbReference type="OrthoDB" id="9761723at2"/>
<organism evidence="1 2">
    <name type="scientific">Aureitalea marina</name>
    <dbReference type="NCBI Taxonomy" id="930804"/>
    <lineage>
        <taxon>Bacteria</taxon>
        <taxon>Pseudomonadati</taxon>
        <taxon>Bacteroidota</taxon>
        <taxon>Flavobacteriia</taxon>
        <taxon>Flavobacteriales</taxon>
        <taxon>Flavobacteriaceae</taxon>
        <taxon>Aureitalea</taxon>
    </lineage>
</organism>
<dbReference type="RefSeq" id="WP_104813426.1">
    <property type="nucleotide sequence ID" value="NZ_MQUB01000001.1"/>
</dbReference>
<dbReference type="Gene3D" id="3.40.50.1110">
    <property type="entry name" value="SGNH hydrolase"/>
    <property type="match status" value="1"/>
</dbReference>
<dbReference type="GO" id="GO:0016788">
    <property type="term" value="F:hydrolase activity, acting on ester bonds"/>
    <property type="evidence" value="ECO:0007669"/>
    <property type="project" value="UniProtKB-ARBA"/>
</dbReference>
<dbReference type="InterPro" id="IPR036514">
    <property type="entry name" value="SGNH_hydro_sf"/>
</dbReference>
<dbReference type="EMBL" id="MQUB01000001">
    <property type="protein sequence ID" value="PQB05483.1"/>
    <property type="molecule type" value="Genomic_DNA"/>
</dbReference>
<sequence>MIKLLLKSLLFSAVFLLLLHFVVDPLFVTRSPFQMAMGEIKDYQKDEVGIIFAGSSHVYTTYNPEIIDAELKTTSFNLGSGAQRMKTTVGLVDQMTQRYQPEYVIVDVFPGLVYLDKGEKSRSLQVNVIDQMQPGSETLDLIETYYQPRELTSVLSPTIRNHHEWDTRLLHRDRDEARLKRNVRGYGSSNRSLFNSNNDTIEELKKYADFNAGIFAYSSDEAKRWPQHWPLLIELNEMLKERGIRLIFTTTPYINWNQNKDFVQYTSKVRKISDSLGVTYLNFVDVIDQLDLEFEDFRDYGHLNNKGAQKASEYFVQFFKQNKLPLRDRSGESSWIKNQEFNFEFLLQSYAGNLPFTFYPGNYQITDSIGLDGLYLIEQQNGRRNAVIKGRGLNQFVQGQWWVHFHEIPYDNDQDRLSEISKTKGLNREVYFRQGETVEGSEDSLMTISLPPSSIEEFKRIILFFENKETGQRCSDGLILDELSAEKLSDLNKE</sequence>
<reference evidence="1 2" key="1">
    <citation type="submission" date="2016-11" db="EMBL/GenBank/DDBJ databases">
        <title>Trade-off between light-utilization and light-protection in marine flavobacteria.</title>
        <authorList>
            <person name="Kumagai Y."/>
        </authorList>
    </citation>
    <scope>NUCLEOTIDE SEQUENCE [LARGE SCALE GENOMIC DNA]</scope>
    <source>
        <strain evidence="1 2">NBRC 107741</strain>
    </source>
</reference>
<accession>A0A2S7KSF6</accession>
<proteinExistence type="predicted"/>
<keyword evidence="2" id="KW-1185">Reference proteome</keyword>
<name>A0A2S7KSF6_9FLAO</name>
<evidence type="ECO:0000313" key="2">
    <source>
        <dbReference type="Proteomes" id="UP000239800"/>
    </source>
</evidence>
<protein>
    <submittedName>
        <fullName evidence="1">Uncharacterized protein</fullName>
    </submittedName>
</protein>
<comment type="caution">
    <text evidence="1">The sequence shown here is derived from an EMBL/GenBank/DDBJ whole genome shotgun (WGS) entry which is preliminary data.</text>
</comment>
<gene>
    <name evidence="1" type="ORF">BST85_11715</name>
</gene>
<dbReference type="Proteomes" id="UP000239800">
    <property type="component" value="Unassembled WGS sequence"/>
</dbReference>
<dbReference type="SUPFAM" id="SSF52266">
    <property type="entry name" value="SGNH hydrolase"/>
    <property type="match status" value="1"/>
</dbReference>